<keyword evidence="1" id="KW-1133">Transmembrane helix</keyword>
<reference evidence="2 3" key="1">
    <citation type="submission" date="2018-09" db="EMBL/GenBank/DDBJ databases">
        <title>Profundibacter amoris BAR1 gen. nov., sp. nov., a new member of the Roseobacter clade isolated at Lokis Castle Vent Field on the Arctic Mid-Oceanic Ridge.</title>
        <authorList>
            <person name="Le Moine Bauer S."/>
            <person name="Sjoeberg A.G."/>
            <person name="L'Haridon S."/>
            <person name="Stokke R."/>
            <person name="Roalkvam I."/>
            <person name="Steen I.H."/>
            <person name="Dahle H."/>
        </authorList>
    </citation>
    <scope>NUCLEOTIDE SEQUENCE [LARGE SCALE GENOMIC DNA]</scope>
    <source>
        <strain evidence="2 3">BAR1</strain>
    </source>
</reference>
<evidence type="ECO:0000313" key="2">
    <source>
        <dbReference type="EMBL" id="AXX96884.1"/>
    </source>
</evidence>
<dbReference type="AlphaFoldDB" id="A0A347UDF6"/>
<proteinExistence type="predicted"/>
<keyword evidence="1" id="KW-0472">Membrane</keyword>
<sequence>MQSGKDQEKENQLVQSFLFVRQAIGLLGLALPVVLLGSTLFGVKMQTSISGFYYTQMGDVLVGTMCAIGVFLLSYKGYRNRPGERLSDRITARIAGVSAIGIALFPVGLENACGVCNDTGFTFHPSLIHYVFAGIFFAGLAVFSIVLFTRCDRTEKHKIVWTRRNRFYVGCGIVIIMAIIALVIYFLQPDKQASRDSYNYLFLWESVGVFAFAASWLAKGRALQGLGRLFNKLRR</sequence>
<evidence type="ECO:0000256" key="1">
    <source>
        <dbReference type="SAM" id="Phobius"/>
    </source>
</evidence>
<gene>
    <name evidence="2" type="ORF">BAR1_02410</name>
</gene>
<organism evidence="2 3">
    <name type="scientific">Profundibacter amoris</name>
    <dbReference type="NCBI Taxonomy" id="2171755"/>
    <lineage>
        <taxon>Bacteria</taxon>
        <taxon>Pseudomonadati</taxon>
        <taxon>Pseudomonadota</taxon>
        <taxon>Alphaproteobacteria</taxon>
        <taxon>Rhodobacterales</taxon>
        <taxon>Paracoccaceae</taxon>
        <taxon>Profundibacter</taxon>
    </lineage>
</organism>
<dbReference type="OrthoDB" id="9803163at2"/>
<dbReference type="Pfam" id="PF06197">
    <property type="entry name" value="DUF998"/>
    <property type="match status" value="1"/>
</dbReference>
<keyword evidence="3" id="KW-1185">Reference proteome</keyword>
<name>A0A347UDF6_9RHOB</name>
<dbReference type="RefSeq" id="WP_118941542.1">
    <property type="nucleotide sequence ID" value="NZ_CP032125.1"/>
</dbReference>
<protein>
    <submittedName>
        <fullName evidence="2">DUF998 domain-containing protein</fullName>
    </submittedName>
</protein>
<feature type="transmembrane region" description="Helical" evidence="1">
    <location>
        <begin position="60"/>
        <end position="78"/>
    </location>
</feature>
<keyword evidence="1" id="KW-0812">Transmembrane</keyword>
<dbReference type="Proteomes" id="UP000261704">
    <property type="component" value="Chromosome"/>
</dbReference>
<feature type="transmembrane region" description="Helical" evidence="1">
    <location>
        <begin position="90"/>
        <end position="107"/>
    </location>
</feature>
<dbReference type="EMBL" id="CP032125">
    <property type="protein sequence ID" value="AXX96884.1"/>
    <property type="molecule type" value="Genomic_DNA"/>
</dbReference>
<feature type="transmembrane region" description="Helical" evidence="1">
    <location>
        <begin position="167"/>
        <end position="188"/>
    </location>
</feature>
<dbReference type="InterPro" id="IPR009339">
    <property type="entry name" value="DUF998"/>
</dbReference>
<feature type="transmembrane region" description="Helical" evidence="1">
    <location>
        <begin position="20"/>
        <end position="40"/>
    </location>
</feature>
<feature type="transmembrane region" description="Helical" evidence="1">
    <location>
        <begin position="200"/>
        <end position="218"/>
    </location>
</feature>
<feature type="transmembrane region" description="Helical" evidence="1">
    <location>
        <begin position="127"/>
        <end position="147"/>
    </location>
</feature>
<accession>A0A347UDF6</accession>
<dbReference type="KEGG" id="pamo:BAR1_02410"/>
<evidence type="ECO:0000313" key="3">
    <source>
        <dbReference type="Proteomes" id="UP000261704"/>
    </source>
</evidence>